<dbReference type="STRING" id="745531.A0A0C3PJ94"/>
<dbReference type="EMBL" id="KN840524">
    <property type="protein sequence ID" value="KIP06178.1"/>
    <property type="molecule type" value="Genomic_DNA"/>
</dbReference>
<evidence type="ECO:0000313" key="3">
    <source>
        <dbReference type="Proteomes" id="UP000053257"/>
    </source>
</evidence>
<feature type="region of interest" description="Disordered" evidence="1">
    <location>
        <begin position="52"/>
        <end position="75"/>
    </location>
</feature>
<dbReference type="CDD" id="cd09917">
    <property type="entry name" value="F-box_SF"/>
    <property type="match status" value="1"/>
</dbReference>
<gene>
    <name evidence="2" type="ORF">PHLGIDRAFT_469912</name>
</gene>
<name>A0A0C3PJ94_PHLG1</name>
<protein>
    <submittedName>
        <fullName evidence="2">Uncharacterized protein</fullName>
    </submittedName>
</protein>
<keyword evidence="3" id="KW-1185">Reference proteome</keyword>
<proteinExistence type="predicted"/>
<accession>A0A0C3PJ94</accession>
<dbReference type="Proteomes" id="UP000053257">
    <property type="component" value="Unassembled WGS sequence"/>
</dbReference>
<reference evidence="2 3" key="1">
    <citation type="journal article" date="2014" name="PLoS Genet.">
        <title>Analysis of the Phlebiopsis gigantea genome, transcriptome and secretome provides insight into its pioneer colonization strategies of wood.</title>
        <authorList>
            <person name="Hori C."/>
            <person name="Ishida T."/>
            <person name="Igarashi K."/>
            <person name="Samejima M."/>
            <person name="Suzuki H."/>
            <person name="Master E."/>
            <person name="Ferreira P."/>
            <person name="Ruiz-Duenas F.J."/>
            <person name="Held B."/>
            <person name="Canessa P."/>
            <person name="Larrondo L.F."/>
            <person name="Schmoll M."/>
            <person name="Druzhinina I.S."/>
            <person name="Kubicek C.P."/>
            <person name="Gaskell J.A."/>
            <person name="Kersten P."/>
            <person name="St John F."/>
            <person name="Glasner J."/>
            <person name="Sabat G."/>
            <person name="Splinter BonDurant S."/>
            <person name="Syed K."/>
            <person name="Yadav J."/>
            <person name="Mgbeahuruike A.C."/>
            <person name="Kovalchuk A."/>
            <person name="Asiegbu F.O."/>
            <person name="Lackner G."/>
            <person name="Hoffmeister D."/>
            <person name="Rencoret J."/>
            <person name="Gutierrez A."/>
            <person name="Sun H."/>
            <person name="Lindquist E."/>
            <person name="Barry K."/>
            <person name="Riley R."/>
            <person name="Grigoriev I.V."/>
            <person name="Henrissat B."/>
            <person name="Kues U."/>
            <person name="Berka R.M."/>
            <person name="Martinez A.T."/>
            <person name="Covert S.F."/>
            <person name="Blanchette R.A."/>
            <person name="Cullen D."/>
        </authorList>
    </citation>
    <scope>NUCLEOTIDE SEQUENCE [LARGE SCALE GENOMIC DNA]</scope>
    <source>
        <strain evidence="2 3">11061_1 CR5-6</strain>
    </source>
</reference>
<evidence type="ECO:0000313" key="2">
    <source>
        <dbReference type="EMBL" id="KIP06178.1"/>
    </source>
</evidence>
<organism evidence="2 3">
    <name type="scientific">Phlebiopsis gigantea (strain 11061_1 CR5-6)</name>
    <name type="common">White-rot fungus</name>
    <name type="synonym">Peniophora gigantea</name>
    <dbReference type="NCBI Taxonomy" id="745531"/>
    <lineage>
        <taxon>Eukaryota</taxon>
        <taxon>Fungi</taxon>
        <taxon>Dikarya</taxon>
        <taxon>Basidiomycota</taxon>
        <taxon>Agaricomycotina</taxon>
        <taxon>Agaricomycetes</taxon>
        <taxon>Polyporales</taxon>
        <taxon>Phanerochaetaceae</taxon>
        <taxon>Phlebiopsis</taxon>
    </lineage>
</organism>
<dbReference type="HOGENOM" id="CLU_444889_0_0_1"/>
<evidence type="ECO:0000256" key="1">
    <source>
        <dbReference type="SAM" id="MobiDB-lite"/>
    </source>
</evidence>
<dbReference type="AlphaFoldDB" id="A0A0C3PJ94"/>
<sequence>MDETDECTPTLIARRLSISDFSSSTPRMLFSRSEPFSAFLRKYRKALNCCDDDAEDSWSSVSCDADPENEESSDAFGKRDSIYRSQLLHFQIRFGAKAFLLHKSRNYGGRPSARALCGRARSTSYSGPFCIPTSTPRIPLEVIERIIKYCAADDDPGPALSALSSTCRTLHRLSTQHMYSHIIVHSAAGYSRLFSSLKQHILFQERAETLQIGFSIFENFSWSGDPARLAWVSEVPVCLPPLMPNLRSIILHAFPAVHKSFFILFRQFTSVVTLHVSFVQAVHSQVDLARILWALPCLQHAIFEGLTFLHPEKNPPLIWKQRRRMTPPLQTLVFRDCSLLWEEWMLTIEMKTLKTLVLLGAPVFPYDAPGGEYAEPGLLACSHDTLTALTIIITLRDDSKDPLACLGRSLAGHRHLRELNIGLRSVPVLADFNALLDGLSTEVLELLTFMFDLRHLPQLNKNAWGHIDDTLAGPKFRKLRSVTFIATDQQGLHGTLRSQLASVARDMPKAAARGILRLVPTMKYTVDIRMECECFAVVSWCADTLTAFLNGDFCLSRVFVPHEPPERIEETEVAQPMFERISDGANVAEMVHAHESLSTPWTVLRSGKIREWSS</sequence>